<protein>
    <submittedName>
        <fullName evidence="2">Anti-ECF sigma factor ChrR</fullName>
    </submittedName>
</protein>
<evidence type="ECO:0000259" key="1">
    <source>
        <dbReference type="Pfam" id="PF12973"/>
    </source>
</evidence>
<comment type="caution">
    <text evidence="2">The sequence shown here is derived from an EMBL/GenBank/DDBJ whole genome shotgun (WGS) entry which is preliminary data.</text>
</comment>
<evidence type="ECO:0000313" key="2">
    <source>
        <dbReference type="EMBL" id="KRG66764.1"/>
    </source>
</evidence>
<dbReference type="PATRIC" id="fig|405446.3.peg.2191"/>
<dbReference type="EMBL" id="LDJJ01000041">
    <property type="protein sequence ID" value="KRG66764.1"/>
    <property type="molecule type" value="Genomic_DNA"/>
</dbReference>
<sequence>MHSHLLTPTALAAFAPAHHIHADALPWIPADTAGKSSKPLSFMPGNSGFVELLRMEPGVVMPLHRHSGPIHAWNLTGSRRLCTGELVGPGDYVYEPPGNTDWWKIEGDVPMVALVIVHGEVEFINALGEVRGRATAATQLQHYIAYCKQHGIEPVHSFVGQ</sequence>
<dbReference type="Gene3D" id="2.60.120.10">
    <property type="entry name" value="Jelly Rolls"/>
    <property type="match status" value="1"/>
</dbReference>
<gene>
    <name evidence="2" type="ORF">ABB27_12875</name>
</gene>
<dbReference type="OrthoDB" id="564955at2"/>
<dbReference type="InterPro" id="IPR025979">
    <property type="entry name" value="ChrR-like_cupin_dom"/>
</dbReference>
<reference evidence="2 3" key="1">
    <citation type="submission" date="2015-05" db="EMBL/GenBank/DDBJ databases">
        <title>Genome sequencing and analysis of members of genus Stenotrophomonas.</title>
        <authorList>
            <person name="Patil P.P."/>
            <person name="Midha S."/>
            <person name="Patil P.B."/>
        </authorList>
    </citation>
    <scope>NUCLEOTIDE SEQUENCE [LARGE SCALE GENOMIC DNA]</scope>
    <source>
        <strain evidence="2 3">DSM 18941</strain>
    </source>
</reference>
<name>A0A0R0CB57_9GAMM</name>
<keyword evidence="3" id="KW-1185">Reference proteome</keyword>
<proteinExistence type="predicted"/>
<evidence type="ECO:0000313" key="3">
    <source>
        <dbReference type="Proteomes" id="UP000051863"/>
    </source>
</evidence>
<dbReference type="SUPFAM" id="SSF51182">
    <property type="entry name" value="RmlC-like cupins"/>
    <property type="match status" value="1"/>
</dbReference>
<dbReference type="Pfam" id="PF12973">
    <property type="entry name" value="Cupin_7"/>
    <property type="match status" value="1"/>
</dbReference>
<dbReference type="InterPro" id="IPR014710">
    <property type="entry name" value="RmlC-like_jellyroll"/>
</dbReference>
<dbReference type="Proteomes" id="UP000051863">
    <property type="component" value="Unassembled WGS sequence"/>
</dbReference>
<accession>A0A0R0CB57</accession>
<feature type="domain" description="ChrR-like cupin" evidence="1">
    <location>
        <begin position="18"/>
        <end position="100"/>
    </location>
</feature>
<organism evidence="2 3">
    <name type="scientific">Stenotrophomonas terrae</name>
    <dbReference type="NCBI Taxonomy" id="405446"/>
    <lineage>
        <taxon>Bacteria</taxon>
        <taxon>Pseudomonadati</taxon>
        <taxon>Pseudomonadota</taxon>
        <taxon>Gammaproteobacteria</taxon>
        <taxon>Lysobacterales</taxon>
        <taxon>Lysobacteraceae</taxon>
        <taxon>Stenotrophomonas</taxon>
    </lineage>
</organism>
<dbReference type="AlphaFoldDB" id="A0A0R0CB57"/>
<dbReference type="InterPro" id="IPR011051">
    <property type="entry name" value="RmlC_Cupin_sf"/>
</dbReference>